<feature type="non-terminal residue" evidence="2">
    <location>
        <position position="1"/>
    </location>
</feature>
<reference evidence="2" key="1">
    <citation type="submission" date="2015-11" db="EMBL/GenBank/DDBJ databases">
        <title>De novo transcriptome assembly of four potential Pierce s Disease insect vectors from Arizona vineyards.</title>
        <authorList>
            <person name="Tassone E.E."/>
        </authorList>
    </citation>
    <scope>NUCLEOTIDE SEQUENCE</scope>
</reference>
<protein>
    <submittedName>
        <fullName evidence="2">Uncharacterized protein</fullName>
    </submittedName>
</protein>
<name>A0A1B6F3S4_9HEMI</name>
<accession>A0A1B6F3S4</accession>
<sequence length="176" mass="19526">KFCTLSFLKMSALTLNRPKKLIKICPDCAMAHFAACHKGMENPISPISDLSQSSCPAVRTLNSFKGMMKVSGEVTILQLVFQAFGILVTISIAFARLLMALRPVLEMLVLLLLFIVENVIRIRQENAVHIKFLKGIGYGVVVGCLSYFAYIVVLIFALPVLSLLLPIVHRILSFFI</sequence>
<keyword evidence="1" id="KW-0812">Transmembrane</keyword>
<organism evidence="2">
    <name type="scientific">Cuerna arida</name>
    <dbReference type="NCBI Taxonomy" id="1464854"/>
    <lineage>
        <taxon>Eukaryota</taxon>
        <taxon>Metazoa</taxon>
        <taxon>Ecdysozoa</taxon>
        <taxon>Arthropoda</taxon>
        <taxon>Hexapoda</taxon>
        <taxon>Insecta</taxon>
        <taxon>Pterygota</taxon>
        <taxon>Neoptera</taxon>
        <taxon>Paraneoptera</taxon>
        <taxon>Hemiptera</taxon>
        <taxon>Auchenorrhyncha</taxon>
        <taxon>Membracoidea</taxon>
        <taxon>Cicadellidae</taxon>
        <taxon>Cicadellinae</taxon>
        <taxon>Proconiini</taxon>
        <taxon>Cuerna</taxon>
    </lineage>
</organism>
<feature type="transmembrane region" description="Helical" evidence="1">
    <location>
        <begin position="132"/>
        <end position="165"/>
    </location>
</feature>
<keyword evidence="1" id="KW-0472">Membrane</keyword>
<evidence type="ECO:0000256" key="1">
    <source>
        <dbReference type="SAM" id="Phobius"/>
    </source>
</evidence>
<keyword evidence="1" id="KW-1133">Transmembrane helix</keyword>
<proteinExistence type="predicted"/>
<feature type="transmembrane region" description="Helical" evidence="1">
    <location>
        <begin position="100"/>
        <end position="120"/>
    </location>
</feature>
<feature type="transmembrane region" description="Helical" evidence="1">
    <location>
        <begin position="74"/>
        <end position="94"/>
    </location>
</feature>
<dbReference type="AlphaFoldDB" id="A0A1B6F3S4"/>
<gene>
    <name evidence="2" type="ORF">g.15966</name>
</gene>
<dbReference type="EMBL" id="GECZ01024857">
    <property type="protein sequence ID" value="JAS44912.1"/>
    <property type="molecule type" value="Transcribed_RNA"/>
</dbReference>
<evidence type="ECO:0000313" key="2">
    <source>
        <dbReference type="EMBL" id="JAS44912.1"/>
    </source>
</evidence>